<evidence type="ECO:0000313" key="4">
    <source>
        <dbReference type="Proteomes" id="UP001151760"/>
    </source>
</evidence>
<feature type="compositionally biased region" description="Acidic residues" evidence="1">
    <location>
        <begin position="114"/>
        <end position="124"/>
    </location>
</feature>
<dbReference type="InterPro" id="IPR013103">
    <property type="entry name" value="RVT_2"/>
</dbReference>
<keyword evidence="4" id="KW-1185">Reference proteome</keyword>
<dbReference type="Proteomes" id="UP001151760">
    <property type="component" value="Unassembled WGS sequence"/>
</dbReference>
<gene>
    <name evidence="3" type="ORF">Tco_1113390</name>
</gene>
<feature type="region of interest" description="Disordered" evidence="1">
    <location>
        <begin position="106"/>
        <end position="145"/>
    </location>
</feature>
<feature type="domain" description="Reverse transcriptase Ty1/copia-type" evidence="2">
    <location>
        <begin position="211"/>
        <end position="283"/>
    </location>
</feature>
<reference evidence="3" key="1">
    <citation type="journal article" date="2022" name="Int. J. Mol. Sci.">
        <title>Draft Genome of Tanacetum Coccineum: Genomic Comparison of Closely Related Tanacetum-Family Plants.</title>
        <authorList>
            <person name="Yamashiro T."/>
            <person name="Shiraishi A."/>
            <person name="Nakayama K."/>
            <person name="Satake H."/>
        </authorList>
    </citation>
    <scope>NUCLEOTIDE SEQUENCE</scope>
</reference>
<dbReference type="Pfam" id="PF07727">
    <property type="entry name" value="RVT_2"/>
    <property type="match status" value="1"/>
</dbReference>
<evidence type="ECO:0000313" key="3">
    <source>
        <dbReference type="EMBL" id="GJU03052.1"/>
    </source>
</evidence>
<dbReference type="EMBL" id="BQNB010021116">
    <property type="protein sequence ID" value="GJU03052.1"/>
    <property type="molecule type" value="Genomic_DNA"/>
</dbReference>
<reference evidence="3" key="2">
    <citation type="submission" date="2022-01" db="EMBL/GenBank/DDBJ databases">
        <authorList>
            <person name="Yamashiro T."/>
            <person name="Shiraishi A."/>
            <person name="Satake H."/>
            <person name="Nakayama K."/>
        </authorList>
    </citation>
    <scope>NUCLEOTIDE SEQUENCE</scope>
</reference>
<comment type="caution">
    <text evidence="3">The sequence shown here is derived from an EMBL/GenBank/DDBJ whole genome shotgun (WGS) entry which is preliminary data.</text>
</comment>
<sequence>MSVELNASVKEKDSLAQFKPLHALRVGLLDHRHCPGRRNKCGSRTMNMNSSRISDEKKTPMEMWSGHPSDYGMLRDFRLVRISHKKQVTSRNVVFNESVMYKDTLKDSGSDQIGQEDGDDEDVGDHETDQTPDLTDYQLARDRERRTRTKPLRYAKFLEKNLLSKEISGRAKELEEIQDEDRSPSEKISDIPIEVEGFEPPQEEVVPIRRKGFTQTYGVDYEETFSPVADIRAIRILIAILAFYDYVIWKMDVKTAFLNGYLNKDIYMVQPEGFVDPNHPRKYASFKDPFIVISKHQESGIKDLIRKSKESRRTTLDYYENHSKYLRNTKDMFLVYGGNPKAKLRVDCYCNVGFETDKDDTKSQR</sequence>
<proteinExistence type="predicted"/>
<accession>A0ABQ5IS37</accession>
<evidence type="ECO:0000256" key="1">
    <source>
        <dbReference type="SAM" id="MobiDB-lite"/>
    </source>
</evidence>
<evidence type="ECO:0000259" key="2">
    <source>
        <dbReference type="Pfam" id="PF07727"/>
    </source>
</evidence>
<protein>
    <submittedName>
        <fullName evidence="3">Retrotransposon protein, putative, ty1-copia subclass</fullName>
    </submittedName>
</protein>
<organism evidence="3 4">
    <name type="scientific">Tanacetum coccineum</name>
    <dbReference type="NCBI Taxonomy" id="301880"/>
    <lineage>
        <taxon>Eukaryota</taxon>
        <taxon>Viridiplantae</taxon>
        <taxon>Streptophyta</taxon>
        <taxon>Embryophyta</taxon>
        <taxon>Tracheophyta</taxon>
        <taxon>Spermatophyta</taxon>
        <taxon>Magnoliopsida</taxon>
        <taxon>eudicotyledons</taxon>
        <taxon>Gunneridae</taxon>
        <taxon>Pentapetalae</taxon>
        <taxon>asterids</taxon>
        <taxon>campanulids</taxon>
        <taxon>Asterales</taxon>
        <taxon>Asteraceae</taxon>
        <taxon>Asteroideae</taxon>
        <taxon>Anthemideae</taxon>
        <taxon>Anthemidinae</taxon>
        <taxon>Tanacetum</taxon>
    </lineage>
</organism>
<name>A0ABQ5IS37_9ASTR</name>